<feature type="domain" description="RING-type" evidence="7">
    <location>
        <begin position="208"/>
        <end position="252"/>
    </location>
</feature>
<dbReference type="InterPro" id="IPR013083">
    <property type="entry name" value="Znf_RING/FYVE/PHD"/>
</dbReference>
<evidence type="ECO:0000259" key="7">
    <source>
        <dbReference type="PROSITE" id="PS50089"/>
    </source>
</evidence>
<feature type="compositionally biased region" description="Polar residues" evidence="5">
    <location>
        <begin position="125"/>
        <end position="139"/>
    </location>
</feature>
<keyword evidence="2 4" id="KW-0863">Zinc-finger</keyword>
<feature type="transmembrane region" description="Helical" evidence="6">
    <location>
        <begin position="93"/>
        <end position="114"/>
    </location>
</feature>
<dbReference type="PANTHER" id="PTHR14155">
    <property type="entry name" value="RING FINGER DOMAIN-CONTAINING"/>
    <property type="match status" value="1"/>
</dbReference>
<feature type="transmembrane region" description="Helical" evidence="6">
    <location>
        <begin position="27"/>
        <end position="46"/>
    </location>
</feature>
<evidence type="ECO:0000256" key="1">
    <source>
        <dbReference type="ARBA" id="ARBA00022723"/>
    </source>
</evidence>
<dbReference type="OrthoDB" id="8062037at2759"/>
<feature type="compositionally biased region" description="Acidic residues" evidence="5">
    <location>
        <begin position="175"/>
        <end position="186"/>
    </location>
</feature>
<evidence type="ECO:0000256" key="3">
    <source>
        <dbReference type="ARBA" id="ARBA00022833"/>
    </source>
</evidence>
<dbReference type="GO" id="GO:0008270">
    <property type="term" value="F:zinc ion binding"/>
    <property type="evidence" value="ECO:0007669"/>
    <property type="project" value="UniProtKB-KW"/>
</dbReference>
<accession>A0A9N8EMF1</accession>
<evidence type="ECO:0000256" key="6">
    <source>
        <dbReference type="SAM" id="Phobius"/>
    </source>
</evidence>
<keyword evidence="6" id="KW-1133">Transmembrane helix</keyword>
<evidence type="ECO:0000256" key="2">
    <source>
        <dbReference type="ARBA" id="ARBA00022771"/>
    </source>
</evidence>
<dbReference type="AlphaFoldDB" id="A0A9N8EMF1"/>
<keyword evidence="9" id="KW-1185">Reference proteome</keyword>
<organism evidence="8 9">
    <name type="scientific">Seminavis robusta</name>
    <dbReference type="NCBI Taxonomy" id="568900"/>
    <lineage>
        <taxon>Eukaryota</taxon>
        <taxon>Sar</taxon>
        <taxon>Stramenopiles</taxon>
        <taxon>Ochrophyta</taxon>
        <taxon>Bacillariophyta</taxon>
        <taxon>Bacillariophyceae</taxon>
        <taxon>Bacillariophycidae</taxon>
        <taxon>Naviculales</taxon>
        <taxon>Naviculaceae</taxon>
        <taxon>Seminavis</taxon>
    </lineage>
</organism>
<proteinExistence type="predicted"/>
<dbReference type="InterPro" id="IPR001841">
    <property type="entry name" value="Znf_RING"/>
</dbReference>
<feature type="region of interest" description="Disordered" evidence="5">
    <location>
        <begin position="125"/>
        <end position="144"/>
    </location>
</feature>
<protein>
    <recommendedName>
        <fullName evidence="7">RING-type domain-containing protein</fullName>
    </recommendedName>
</protein>
<gene>
    <name evidence="8" type="ORF">SEMRO_1175_G249130.1</name>
</gene>
<comment type="caution">
    <text evidence="8">The sequence shown here is derived from an EMBL/GenBank/DDBJ whole genome shotgun (WGS) entry which is preliminary data.</text>
</comment>
<sequence length="276" mass="31241">MVTVETAQSMGETPEVQDDDASAVDSVAILFLSFYVVFCFICNYYWALQVWEYLCDLCNCRWSQRLINLIIPHWYMYVCLLGTPVLGYGTFGITGAVVLSFFGAMVPYCVLYRYNERHSSASRRSTQITAASRRSVTESSSHDIEGATSTLSDKYLESNLHFHQFVQSNSPHEDIGDEAADMDEDADPSKLSSNKESVESDHNAHHECAVCFDDYQHNDVLCRSPNPDCHHSFHKTCAFEWLRKNNMCPVCRRRYVGDFPSSSSAAAPATNEQDRE</sequence>
<reference evidence="8" key="1">
    <citation type="submission" date="2020-06" db="EMBL/GenBank/DDBJ databases">
        <authorList>
            <consortium name="Plant Systems Biology data submission"/>
        </authorList>
    </citation>
    <scope>NUCLEOTIDE SEQUENCE</scope>
    <source>
        <strain evidence="8">D6</strain>
    </source>
</reference>
<evidence type="ECO:0000256" key="4">
    <source>
        <dbReference type="PROSITE-ProRule" id="PRU00175"/>
    </source>
</evidence>
<dbReference type="PROSITE" id="PS50089">
    <property type="entry name" value="ZF_RING_2"/>
    <property type="match status" value="1"/>
</dbReference>
<keyword evidence="3" id="KW-0862">Zinc</keyword>
<evidence type="ECO:0000313" key="9">
    <source>
        <dbReference type="Proteomes" id="UP001153069"/>
    </source>
</evidence>
<dbReference type="Proteomes" id="UP001153069">
    <property type="component" value="Unassembled WGS sequence"/>
</dbReference>
<keyword evidence="6" id="KW-0472">Membrane</keyword>
<dbReference type="EMBL" id="CAICTM010001173">
    <property type="protein sequence ID" value="CAB9521210.1"/>
    <property type="molecule type" value="Genomic_DNA"/>
</dbReference>
<dbReference type="Pfam" id="PF13639">
    <property type="entry name" value="zf-RING_2"/>
    <property type="match status" value="1"/>
</dbReference>
<feature type="transmembrane region" description="Helical" evidence="6">
    <location>
        <begin position="66"/>
        <end position="87"/>
    </location>
</feature>
<dbReference type="InterPro" id="IPR053238">
    <property type="entry name" value="RING-H2_zinc_finger"/>
</dbReference>
<dbReference type="Gene3D" id="3.30.40.10">
    <property type="entry name" value="Zinc/RING finger domain, C3HC4 (zinc finger)"/>
    <property type="match status" value="1"/>
</dbReference>
<keyword evidence="6" id="KW-0812">Transmembrane</keyword>
<dbReference type="PANTHER" id="PTHR14155:SF627">
    <property type="entry name" value="OS06G0192800 PROTEIN"/>
    <property type="match status" value="1"/>
</dbReference>
<dbReference type="SUPFAM" id="SSF57850">
    <property type="entry name" value="RING/U-box"/>
    <property type="match status" value="1"/>
</dbReference>
<name>A0A9N8EMF1_9STRA</name>
<feature type="region of interest" description="Disordered" evidence="5">
    <location>
        <begin position="173"/>
        <end position="198"/>
    </location>
</feature>
<evidence type="ECO:0000256" key="5">
    <source>
        <dbReference type="SAM" id="MobiDB-lite"/>
    </source>
</evidence>
<evidence type="ECO:0000313" key="8">
    <source>
        <dbReference type="EMBL" id="CAB9521210.1"/>
    </source>
</evidence>
<keyword evidence="1" id="KW-0479">Metal-binding</keyword>